<gene>
    <name evidence="1" type="ORF">HCJ95_10885</name>
</gene>
<dbReference type="EMBL" id="JAATEL010000009">
    <property type="protein sequence ID" value="NJP14788.1"/>
    <property type="molecule type" value="Genomic_DNA"/>
</dbReference>
<dbReference type="Proteomes" id="UP000635996">
    <property type="component" value="Unassembled WGS sequence"/>
</dbReference>
<evidence type="ECO:0000313" key="1">
    <source>
        <dbReference type="EMBL" id="NJP14788.1"/>
    </source>
</evidence>
<name>A0ABX0YQP4_STRTL</name>
<evidence type="ECO:0008006" key="3">
    <source>
        <dbReference type="Google" id="ProtNLM"/>
    </source>
</evidence>
<accession>A0ABX0YQP4</accession>
<reference evidence="1 2" key="1">
    <citation type="submission" date="2020-03" db="EMBL/GenBank/DDBJ databases">
        <title>WGS of actinomycetes isolated from Thailand.</title>
        <authorList>
            <person name="Thawai C."/>
        </authorList>
    </citation>
    <scope>NUCLEOTIDE SEQUENCE [LARGE SCALE GENOMIC DNA]</scope>
    <source>
        <strain evidence="1 2">NBRC 13905</strain>
    </source>
</reference>
<comment type="caution">
    <text evidence="1">The sequence shown here is derived from an EMBL/GenBank/DDBJ whole genome shotgun (WGS) entry which is preliminary data.</text>
</comment>
<keyword evidence="2" id="KW-1185">Reference proteome</keyword>
<dbReference type="RefSeq" id="WP_125500041.1">
    <property type="nucleotide sequence ID" value="NZ_BMVZ01000013.1"/>
</dbReference>
<evidence type="ECO:0000313" key="2">
    <source>
        <dbReference type="Proteomes" id="UP000635996"/>
    </source>
</evidence>
<protein>
    <recommendedName>
        <fullName evidence="3">DNA primase</fullName>
    </recommendedName>
</protein>
<organism evidence="1 2">
    <name type="scientific">Streptomyces thermoviolaceus subsp. thermoviolaceus</name>
    <dbReference type="NCBI Taxonomy" id="66860"/>
    <lineage>
        <taxon>Bacteria</taxon>
        <taxon>Bacillati</taxon>
        <taxon>Actinomycetota</taxon>
        <taxon>Actinomycetes</taxon>
        <taxon>Kitasatosporales</taxon>
        <taxon>Streptomycetaceae</taxon>
        <taxon>Streptomyces</taxon>
    </lineage>
</organism>
<sequence length="166" mass="17584">MTAQERAHAVAHWLLCAAEDVEAAQRHWREGGAALLACGRLFAAIRLPGHLLRAAAGTRNPGELDAYVWGALEGGPVIADPHADHYYALTPASTAWSLGDKGPGGVAVLGRGCYLGVPSPFPEVPQLRAYWAVPMESAGELCDPRLVRRLVQRGVSCLAAVDANAR</sequence>
<proteinExistence type="predicted"/>